<protein>
    <submittedName>
        <fullName evidence="1">Uncharacterized protein</fullName>
    </submittedName>
</protein>
<dbReference type="HOGENOM" id="CLU_2087118_0_0_1"/>
<organism evidence="1">
    <name type="scientific">Magallana gigas</name>
    <name type="common">Pacific oyster</name>
    <name type="synonym">Crassostrea gigas</name>
    <dbReference type="NCBI Taxonomy" id="29159"/>
    <lineage>
        <taxon>Eukaryota</taxon>
        <taxon>Metazoa</taxon>
        <taxon>Spiralia</taxon>
        <taxon>Lophotrochozoa</taxon>
        <taxon>Mollusca</taxon>
        <taxon>Bivalvia</taxon>
        <taxon>Autobranchia</taxon>
        <taxon>Pteriomorphia</taxon>
        <taxon>Ostreida</taxon>
        <taxon>Ostreoidea</taxon>
        <taxon>Ostreidae</taxon>
        <taxon>Magallana</taxon>
    </lineage>
</organism>
<accession>K1QI26</accession>
<proteinExistence type="predicted"/>
<name>K1QI26_MAGGI</name>
<dbReference type="EMBL" id="JH816453">
    <property type="protein sequence ID" value="EKC28490.1"/>
    <property type="molecule type" value="Genomic_DNA"/>
</dbReference>
<dbReference type="AlphaFoldDB" id="K1QI26"/>
<dbReference type="InParanoid" id="K1QI26"/>
<reference evidence="1" key="1">
    <citation type="journal article" date="2012" name="Nature">
        <title>The oyster genome reveals stress adaptation and complexity of shell formation.</title>
        <authorList>
            <person name="Zhang G."/>
            <person name="Fang X."/>
            <person name="Guo X."/>
            <person name="Li L."/>
            <person name="Luo R."/>
            <person name="Xu F."/>
            <person name="Yang P."/>
            <person name="Zhang L."/>
            <person name="Wang X."/>
            <person name="Qi H."/>
            <person name="Xiong Z."/>
            <person name="Que H."/>
            <person name="Xie Y."/>
            <person name="Holland P.W."/>
            <person name="Paps J."/>
            <person name="Zhu Y."/>
            <person name="Wu F."/>
            <person name="Chen Y."/>
            <person name="Wang J."/>
            <person name="Peng C."/>
            <person name="Meng J."/>
            <person name="Yang L."/>
            <person name="Liu J."/>
            <person name="Wen B."/>
            <person name="Zhang N."/>
            <person name="Huang Z."/>
            <person name="Zhu Q."/>
            <person name="Feng Y."/>
            <person name="Mount A."/>
            <person name="Hedgecock D."/>
            <person name="Xu Z."/>
            <person name="Liu Y."/>
            <person name="Domazet-Loso T."/>
            <person name="Du Y."/>
            <person name="Sun X."/>
            <person name="Zhang S."/>
            <person name="Liu B."/>
            <person name="Cheng P."/>
            <person name="Jiang X."/>
            <person name="Li J."/>
            <person name="Fan D."/>
            <person name="Wang W."/>
            <person name="Fu W."/>
            <person name="Wang T."/>
            <person name="Wang B."/>
            <person name="Zhang J."/>
            <person name="Peng Z."/>
            <person name="Li Y."/>
            <person name="Li N."/>
            <person name="Wang J."/>
            <person name="Chen M."/>
            <person name="He Y."/>
            <person name="Tan F."/>
            <person name="Song X."/>
            <person name="Zheng Q."/>
            <person name="Huang R."/>
            <person name="Yang H."/>
            <person name="Du X."/>
            <person name="Chen L."/>
            <person name="Yang M."/>
            <person name="Gaffney P.M."/>
            <person name="Wang S."/>
            <person name="Luo L."/>
            <person name="She Z."/>
            <person name="Ming Y."/>
            <person name="Huang W."/>
            <person name="Zhang S."/>
            <person name="Huang B."/>
            <person name="Zhang Y."/>
            <person name="Qu T."/>
            <person name="Ni P."/>
            <person name="Miao G."/>
            <person name="Wang J."/>
            <person name="Wang Q."/>
            <person name="Steinberg C.E."/>
            <person name="Wang H."/>
            <person name="Li N."/>
            <person name="Qian L."/>
            <person name="Zhang G."/>
            <person name="Li Y."/>
            <person name="Yang H."/>
            <person name="Liu X."/>
            <person name="Wang J."/>
            <person name="Yin Y."/>
            <person name="Wang J."/>
        </authorList>
    </citation>
    <scope>NUCLEOTIDE SEQUENCE [LARGE SCALE GENOMIC DNA]</scope>
    <source>
        <strain evidence="1">05x7-T-G4-1.051#20</strain>
    </source>
</reference>
<dbReference type="InterPro" id="IPR001304">
    <property type="entry name" value="C-type_lectin-like"/>
</dbReference>
<evidence type="ECO:0000313" key="1">
    <source>
        <dbReference type="EMBL" id="EKC28490.1"/>
    </source>
</evidence>
<dbReference type="SUPFAM" id="SSF56436">
    <property type="entry name" value="C-type lectin-like"/>
    <property type="match status" value="1"/>
</dbReference>
<gene>
    <name evidence="1" type="ORF">CGI_10027778</name>
</gene>
<dbReference type="Pfam" id="PF00059">
    <property type="entry name" value="Lectin_C"/>
    <property type="match status" value="1"/>
</dbReference>
<dbReference type="PROSITE" id="PS50041">
    <property type="entry name" value="C_TYPE_LECTIN_2"/>
    <property type="match status" value="1"/>
</dbReference>
<dbReference type="Gene3D" id="3.10.100.10">
    <property type="entry name" value="Mannose-Binding Protein A, subunit A"/>
    <property type="match status" value="1"/>
</dbReference>
<dbReference type="InterPro" id="IPR016187">
    <property type="entry name" value="CTDL_fold"/>
</dbReference>
<dbReference type="CDD" id="cd00037">
    <property type="entry name" value="CLECT"/>
    <property type="match status" value="1"/>
</dbReference>
<sequence>MIDTTPRTKQNATTFCEQFNGHLLRINNYRKQRFVEELNLNSTDLITKYRVDGIYTGGVWKFSNGQRIAEFYWYPGEPAKISTHTSIGLRDTYLGKWDDILETALHGCICEKEILMQ</sequence>
<dbReference type="InterPro" id="IPR016186">
    <property type="entry name" value="C-type_lectin-like/link_sf"/>
</dbReference>